<dbReference type="AlphaFoldDB" id="A0A2I0SQ42"/>
<evidence type="ECO:0000313" key="3">
    <source>
        <dbReference type="Proteomes" id="UP000236178"/>
    </source>
</evidence>
<feature type="signal peptide" evidence="1">
    <location>
        <begin position="1"/>
        <end position="26"/>
    </location>
</feature>
<dbReference type="OrthoDB" id="4151496at2"/>
<evidence type="ECO:0000256" key="1">
    <source>
        <dbReference type="SAM" id="SignalP"/>
    </source>
</evidence>
<accession>A0A2I0SQ42</accession>
<comment type="caution">
    <text evidence="2">The sequence shown here is derived from an EMBL/GenBank/DDBJ whole genome shotgun (WGS) entry which is preliminary data.</text>
</comment>
<evidence type="ECO:0000313" key="2">
    <source>
        <dbReference type="EMBL" id="PKT72061.1"/>
    </source>
</evidence>
<organism evidence="2 3">
    <name type="scientific">Streptomyces populi</name>
    <dbReference type="NCBI Taxonomy" id="2058924"/>
    <lineage>
        <taxon>Bacteria</taxon>
        <taxon>Bacillati</taxon>
        <taxon>Actinomycetota</taxon>
        <taxon>Actinomycetes</taxon>
        <taxon>Kitasatosporales</taxon>
        <taxon>Streptomycetaceae</taxon>
        <taxon>Streptomyces</taxon>
    </lineage>
</organism>
<keyword evidence="1" id="KW-0732">Signal</keyword>
<proteinExistence type="predicted"/>
<keyword evidence="3" id="KW-1185">Reference proteome</keyword>
<protein>
    <submittedName>
        <fullName evidence="2">Calcium-binding protein</fullName>
    </submittedName>
</protein>
<dbReference type="Proteomes" id="UP000236178">
    <property type="component" value="Unassembled WGS sequence"/>
</dbReference>
<sequence length="255" mass="27041">MHIRTAAAATAGSLALLSLLATTAQADTHKGDIAFTSVTFSRTTVNVGIGETQKLTASATLKDNSGIRTVMGFKLVSPDNRLQYAKSSTCTRPSSTTMKCTWSYSLDPRTDDYFDLRNSSAGTWHLDVEAGAYDGDFYTLDSSVTMKIKRYAKLATTRATPEPVAKGKTLTVTGALTRADWNTNTYVGFAGQKVALQFKRSGSSAYTTVKTVTTDSAGKLRTTATANASGTWRWHFAGTGTTSPATAAGDGVALK</sequence>
<dbReference type="RefSeq" id="WP_103550096.1">
    <property type="nucleotide sequence ID" value="NZ_KZ626865.1"/>
</dbReference>
<gene>
    <name evidence="2" type="ORF">CW362_15800</name>
</gene>
<dbReference type="EMBL" id="PJOS01000026">
    <property type="protein sequence ID" value="PKT72061.1"/>
    <property type="molecule type" value="Genomic_DNA"/>
</dbReference>
<feature type="chain" id="PRO_5014152896" evidence="1">
    <location>
        <begin position="27"/>
        <end position="255"/>
    </location>
</feature>
<reference evidence="2 3" key="1">
    <citation type="submission" date="2017-12" db="EMBL/GenBank/DDBJ databases">
        <title>Streptomyces populusis sp. nov., a novel endophytic actinobacterium isolated from stems of Populus adenopoda Maxim.</title>
        <authorList>
            <person name="Wang Z."/>
        </authorList>
    </citation>
    <scope>NUCLEOTIDE SEQUENCE [LARGE SCALE GENOMIC DNA]</scope>
    <source>
        <strain evidence="2 3">A249</strain>
    </source>
</reference>
<name>A0A2I0SQ42_9ACTN</name>